<dbReference type="GO" id="GO:0043565">
    <property type="term" value="F:sequence-specific DNA binding"/>
    <property type="evidence" value="ECO:0007669"/>
    <property type="project" value="InterPro"/>
</dbReference>
<dbReference type="Gene3D" id="1.10.10.60">
    <property type="entry name" value="Homeodomain-like"/>
    <property type="match status" value="1"/>
</dbReference>
<name>A0A1I3JHS1_9FLAO</name>
<sequence>MNYQEIEANKNISDFIKLFWQFDNTNEEEKRYTVLPDGYFDLVIRISKNKIIDVTLYGIWLKQMDVIIPNDSIVIGVTFKPISAEYIFTNPISEIVNDLKILDNTFQGIDKLPLNNFKLFVIEYSNNLKNNIKIDNRKVEVFNILHKNFGVITVEELSNKVFWKSRQINRYFNSTFGLSLKTYANILRCSISFKDIEKGKLSPSLGFYDQSHFIKEIKKHSGSNPKELHQNKNDRFLQFSTLHKL</sequence>
<evidence type="ECO:0000313" key="2">
    <source>
        <dbReference type="EMBL" id="SFI59465.1"/>
    </source>
</evidence>
<dbReference type="EMBL" id="FOQT01000009">
    <property type="protein sequence ID" value="SFI59465.1"/>
    <property type="molecule type" value="Genomic_DNA"/>
</dbReference>
<keyword evidence="3" id="KW-1185">Reference proteome</keyword>
<evidence type="ECO:0000313" key="3">
    <source>
        <dbReference type="Proteomes" id="UP000198931"/>
    </source>
</evidence>
<dbReference type="STRING" id="1125876.SAMN05443292_3019"/>
<dbReference type="GO" id="GO:0003700">
    <property type="term" value="F:DNA-binding transcription factor activity"/>
    <property type="evidence" value="ECO:0007669"/>
    <property type="project" value="InterPro"/>
</dbReference>
<feature type="domain" description="HTH araC/xylS-type" evidence="1">
    <location>
        <begin position="139"/>
        <end position="231"/>
    </location>
</feature>
<dbReference type="SMART" id="SM00342">
    <property type="entry name" value="HTH_ARAC"/>
    <property type="match status" value="1"/>
</dbReference>
<reference evidence="2 3" key="1">
    <citation type="submission" date="2016-10" db="EMBL/GenBank/DDBJ databases">
        <authorList>
            <person name="de Groot N.N."/>
        </authorList>
    </citation>
    <scope>NUCLEOTIDE SEQUENCE [LARGE SCALE GENOMIC DNA]</scope>
    <source>
        <strain evidence="2 3">DSM 26000</strain>
    </source>
</reference>
<dbReference type="InterPro" id="IPR046532">
    <property type="entry name" value="DUF6597"/>
</dbReference>
<dbReference type="InterPro" id="IPR018060">
    <property type="entry name" value="HTH_AraC"/>
</dbReference>
<protein>
    <submittedName>
        <fullName evidence="2">AraC-type DNA-binding protein</fullName>
    </submittedName>
</protein>
<dbReference type="RefSeq" id="WP_090082887.1">
    <property type="nucleotide sequence ID" value="NZ_FOQT01000009.1"/>
</dbReference>
<organism evidence="2 3">
    <name type="scientific">Halpernia frigidisoli</name>
    <dbReference type="NCBI Taxonomy" id="1125876"/>
    <lineage>
        <taxon>Bacteria</taxon>
        <taxon>Pseudomonadati</taxon>
        <taxon>Bacteroidota</taxon>
        <taxon>Flavobacteriia</taxon>
        <taxon>Flavobacteriales</taxon>
        <taxon>Weeksellaceae</taxon>
        <taxon>Chryseobacterium group</taxon>
        <taxon>Halpernia</taxon>
    </lineage>
</organism>
<proteinExistence type="predicted"/>
<keyword evidence="2" id="KW-0238">DNA-binding</keyword>
<gene>
    <name evidence="2" type="ORF">SAMN05443292_3019</name>
</gene>
<dbReference type="Proteomes" id="UP000198931">
    <property type="component" value="Unassembled WGS sequence"/>
</dbReference>
<accession>A0A1I3JHS1</accession>
<dbReference type="AlphaFoldDB" id="A0A1I3JHS1"/>
<dbReference type="OrthoDB" id="635259at2"/>
<dbReference type="PROSITE" id="PS01124">
    <property type="entry name" value="HTH_ARAC_FAMILY_2"/>
    <property type="match status" value="1"/>
</dbReference>
<evidence type="ECO:0000259" key="1">
    <source>
        <dbReference type="PROSITE" id="PS01124"/>
    </source>
</evidence>
<dbReference type="Pfam" id="PF20240">
    <property type="entry name" value="DUF6597"/>
    <property type="match status" value="1"/>
</dbReference>